<organism evidence="5 6">
    <name type="scientific">Ridgeia piscesae</name>
    <name type="common">Tubeworm</name>
    <dbReference type="NCBI Taxonomy" id="27915"/>
    <lineage>
        <taxon>Eukaryota</taxon>
        <taxon>Metazoa</taxon>
        <taxon>Spiralia</taxon>
        <taxon>Lophotrochozoa</taxon>
        <taxon>Annelida</taxon>
        <taxon>Polychaeta</taxon>
        <taxon>Sedentaria</taxon>
        <taxon>Canalipalpata</taxon>
        <taxon>Sabellida</taxon>
        <taxon>Siboglinidae</taxon>
        <taxon>Ridgeia</taxon>
    </lineage>
</organism>
<evidence type="ECO:0000256" key="3">
    <source>
        <dbReference type="SAM" id="MobiDB-lite"/>
    </source>
</evidence>
<dbReference type="PANTHER" id="PTHR21027">
    <property type="entry name" value="TRNA-SPLICING ENDONUCLEASE SUBUNIT SEN54"/>
    <property type="match status" value="1"/>
</dbReference>
<gene>
    <name evidence="5" type="ORF">NP493_556g02048</name>
</gene>
<dbReference type="EMBL" id="JAODUO010000556">
    <property type="protein sequence ID" value="KAK2178192.1"/>
    <property type="molecule type" value="Genomic_DNA"/>
</dbReference>
<name>A0AAD9NPP3_RIDPI</name>
<reference evidence="5" key="1">
    <citation type="journal article" date="2023" name="Mol. Biol. Evol.">
        <title>Third-Generation Sequencing Reveals the Adaptive Role of the Epigenome in Three Deep-Sea Polychaetes.</title>
        <authorList>
            <person name="Perez M."/>
            <person name="Aroh O."/>
            <person name="Sun Y."/>
            <person name="Lan Y."/>
            <person name="Juniper S.K."/>
            <person name="Young C.R."/>
            <person name="Angers B."/>
            <person name="Qian P.Y."/>
        </authorList>
    </citation>
    <scope>NUCLEOTIDE SEQUENCE</scope>
    <source>
        <strain evidence="5">R07B-5</strain>
    </source>
</reference>
<dbReference type="GO" id="GO:0000214">
    <property type="term" value="C:tRNA-intron endonuclease complex"/>
    <property type="evidence" value="ECO:0007669"/>
    <property type="project" value="TreeGrafter"/>
</dbReference>
<dbReference type="GO" id="GO:0000379">
    <property type="term" value="P:tRNA-type intron splice site recognition and cleavage"/>
    <property type="evidence" value="ECO:0007669"/>
    <property type="project" value="TreeGrafter"/>
</dbReference>
<dbReference type="AlphaFoldDB" id="A0AAD9NPP3"/>
<dbReference type="InterPro" id="IPR024337">
    <property type="entry name" value="tRNA_splic_suSen54"/>
</dbReference>
<feature type="compositionally biased region" description="Basic residues" evidence="3">
    <location>
        <begin position="197"/>
        <end position="208"/>
    </location>
</feature>
<keyword evidence="6" id="KW-1185">Reference proteome</keyword>
<comment type="caution">
    <text evidence="5">The sequence shown here is derived from an EMBL/GenBank/DDBJ whole genome shotgun (WGS) entry which is preliminary data.</text>
</comment>
<dbReference type="PANTHER" id="PTHR21027:SF1">
    <property type="entry name" value="TRNA-SPLICING ENDONUCLEASE SUBUNIT SEN54"/>
    <property type="match status" value="1"/>
</dbReference>
<feature type="domain" description="tRNA-splicing endonuclease subunit Sen54 N-terminal" evidence="4">
    <location>
        <begin position="52"/>
        <end position="111"/>
    </location>
</feature>
<dbReference type="Pfam" id="PF12928">
    <property type="entry name" value="tRNA_int_end_N2"/>
    <property type="match status" value="1"/>
</dbReference>
<comment type="similarity">
    <text evidence="1">Belongs to the SEN54 family.</text>
</comment>
<dbReference type="InterPro" id="IPR024336">
    <property type="entry name" value="tRNA_splic_suSen54_N"/>
</dbReference>
<evidence type="ECO:0000259" key="4">
    <source>
        <dbReference type="Pfam" id="PF12928"/>
    </source>
</evidence>
<evidence type="ECO:0000256" key="1">
    <source>
        <dbReference type="ARBA" id="ARBA00005736"/>
    </source>
</evidence>
<evidence type="ECO:0000313" key="6">
    <source>
        <dbReference type="Proteomes" id="UP001209878"/>
    </source>
</evidence>
<protein>
    <recommendedName>
        <fullName evidence="4">tRNA-splicing endonuclease subunit Sen54 N-terminal domain-containing protein</fullName>
    </recommendedName>
</protein>
<sequence>MSAHGLLSAEELLGLVKPVESGLPQRAGVKDYTPDGSWLEGKRLQTYYEDQHHLLSEERVKKLASLARGEWEPNIGKVLVTKEVGKFWSHFGHMDGGRKTLYPEEAMFLLDEVSVSPCNRSYVLCLCYVKGQMEVFYGGVPLSLQEAYAILLGRTVPIEHYQVFGHLARLGYTLRRHEPVEMVTEYERKIQLDKHQINKSKKRRKRRRDPTPKEPSCTKYDAEKEAVSSVKKTKTGEDFENFAKQTSTRGETCSMPSGSTWCITEKANTADSTIDNTVGWYLNNCITESVANISQSASASSVQRVPYSNWDFSSIAFPDFQHRKFPVEVRVPASEDLPEDMQCNDSAVGHISRHTLKDGPETSQGHALKSQVQNWGNYKDGLAGLSADEKLLLYTPAPCLWKGDVTPLVKPHQATSTDAVLEKLKLSENVDVTWIDVKTRDNKNDFPKIVYDVFLPNAKFKKSDPGRPDHRIFVVR</sequence>
<evidence type="ECO:0000313" key="5">
    <source>
        <dbReference type="EMBL" id="KAK2178192.1"/>
    </source>
</evidence>
<dbReference type="Proteomes" id="UP001209878">
    <property type="component" value="Unassembled WGS sequence"/>
</dbReference>
<feature type="region of interest" description="Disordered" evidence="3">
    <location>
        <begin position="194"/>
        <end position="222"/>
    </location>
</feature>
<keyword evidence="2" id="KW-0819">tRNA processing</keyword>
<proteinExistence type="inferred from homology"/>
<accession>A0AAD9NPP3</accession>
<evidence type="ECO:0000256" key="2">
    <source>
        <dbReference type="ARBA" id="ARBA00022694"/>
    </source>
</evidence>